<dbReference type="Proteomes" id="UP001172055">
    <property type="component" value="Unassembled WGS sequence"/>
</dbReference>
<evidence type="ECO:0000256" key="3">
    <source>
        <dbReference type="ARBA" id="ARBA00016090"/>
    </source>
</evidence>
<organism evidence="6 7">
    <name type="scientific">Planococcus shixiaomingii</name>
    <dbReference type="NCBI Taxonomy" id="3058393"/>
    <lineage>
        <taxon>Bacteria</taxon>
        <taxon>Bacillati</taxon>
        <taxon>Bacillota</taxon>
        <taxon>Bacilli</taxon>
        <taxon>Bacillales</taxon>
        <taxon>Caryophanaceae</taxon>
        <taxon>Planococcus</taxon>
    </lineage>
</organism>
<dbReference type="InterPro" id="IPR035466">
    <property type="entry name" value="GlmS/AgaS_SIS"/>
</dbReference>
<dbReference type="PANTHER" id="PTHR10937">
    <property type="entry name" value="GLUCOSAMINE--FRUCTOSE-6-PHOSPHATE AMINOTRANSFERASE, ISOMERIZING"/>
    <property type="match status" value="1"/>
</dbReference>
<dbReference type="EMBL" id="JAUJWV010000002">
    <property type="protein sequence ID" value="MDN7242744.1"/>
    <property type="molecule type" value="Genomic_DNA"/>
</dbReference>
<proteinExistence type="predicted"/>
<dbReference type="PROSITE" id="PS51464">
    <property type="entry name" value="SIS"/>
    <property type="match status" value="2"/>
</dbReference>
<keyword evidence="4" id="KW-0677">Repeat</keyword>
<comment type="caution">
    <text evidence="6">The sequence shown here is derived from an EMBL/GenBank/DDBJ whole genome shotgun (WGS) entry which is preliminary data.</text>
</comment>
<evidence type="ECO:0000313" key="7">
    <source>
        <dbReference type="Proteomes" id="UP001172055"/>
    </source>
</evidence>
<dbReference type="CDD" id="cd05009">
    <property type="entry name" value="SIS_GlmS_GlmD_2"/>
    <property type="match status" value="1"/>
</dbReference>
<sequence>MSLFYQEVLEQPKAIKDTIHGNTDVELSLDSTKPILFSGMGSSLAACQLAALYMNRYGGMAQAVDSSELLHYQMEMLDHYNVFLSSQSGESIETKEVANKHKRAKAFTNSPGSSIANAASETYFTKATPEEAIASSKSFTTMVSLLLYLSSKKFGEPLEEEILQAANVIEEVLESRFEEIGELISKTIDPNQPLLLIGRGPSVITAEQGGLTLKETARIFSESLSSAQFRHGPFELLKEPFQCFLFNPFGETYELNIEMAKEIARLGGKVIYVSDEPLVAENIESIQLNSIDEFVSPIIYSCVVQIAAIMLCEKKGLVAGEASLISKVTGKQ</sequence>
<evidence type="ECO:0000313" key="6">
    <source>
        <dbReference type="EMBL" id="MDN7242744.1"/>
    </source>
</evidence>
<reference evidence="6 7" key="1">
    <citation type="submission" date="2023-06" db="EMBL/GenBank/DDBJ databases">
        <title>Novel species in genus Planococcus.</title>
        <authorList>
            <person name="Ning S."/>
        </authorList>
    </citation>
    <scope>NUCLEOTIDE SEQUENCE [LARGE SCALE GENOMIC DNA]</scope>
    <source>
        <strain evidence="6 7">N028</strain>
    </source>
</reference>
<evidence type="ECO:0000259" key="5">
    <source>
        <dbReference type="PROSITE" id="PS51464"/>
    </source>
</evidence>
<dbReference type="RefSeq" id="WP_301724299.1">
    <property type="nucleotide sequence ID" value="NZ_JAUJWV010000002.1"/>
</dbReference>
<dbReference type="InterPro" id="IPR035490">
    <property type="entry name" value="GlmS/FrlB_SIS"/>
</dbReference>
<evidence type="ECO:0000256" key="4">
    <source>
        <dbReference type="ARBA" id="ARBA00022737"/>
    </source>
</evidence>
<comment type="catalytic activity">
    <reaction evidence="1">
        <text>D-fructose 6-phosphate + L-glutamine = D-glucosamine 6-phosphate + L-glutamate</text>
        <dbReference type="Rhea" id="RHEA:13237"/>
        <dbReference type="ChEBI" id="CHEBI:29985"/>
        <dbReference type="ChEBI" id="CHEBI:58359"/>
        <dbReference type="ChEBI" id="CHEBI:58725"/>
        <dbReference type="ChEBI" id="CHEBI:61527"/>
        <dbReference type="EC" id="2.6.1.16"/>
    </reaction>
</comment>
<dbReference type="PANTHER" id="PTHR10937:SF0">
    <property type="entry name" value="GLUTAMINE--FRUCTOSE-6-PHOSPHATE TRANSAMINASE (ISOMERIZING)"/>
    <property type="match status" value="1"/>
</dbReference>
<keyword evidence="7" id="KW-1185">Reference proteome</keyword>
<name>A0ABT8N4D1_9BACL</name>
<accession>A0ABT8N4D1</accession>
<dbReference type="CDD" id="cd05008">
    <property type="entry name" value="SIS_GlmS_GlmD_1"/>
    <property type="match status" value="1"/>
</dbReference>
<dbReference type="InterPro" id="IPR001347">
    <property type="entry name" value="SIS_dom"/>
</dbReference>
<feature type="domain" description="SIS" evidence="5">
    <location>
        <begin position="25"/>
        <end position="160"/>
    </location>
</feature>
<gene>
    <name evidence="6" type="ORF">QWY14_13100</name>
</gene>
<dbReference type="InterPro" id="IPR046348">
    <property type="entry name" value="SIS_dom_sf"/>
</dbReference>
<dbReference type="EC" id="2.6.1.16" evidence="2"/>
<dbReference type="SUPFAM" id="SSF53697">
    <property type="entry name" value="SIS domain"/>
    <property type="match status" value="1"/>
</dbReference>
<protein>
    <recommendedName>
        <fullName evidence="3">Glutamine--fructose-6-phosphate aminotransferase [isomerizing]</fullName>
        <ecNumber evidence="2">2.6.1.16</ecNumber>
    </recommendedName>
</protein>
<dbReference type="Pfam" id="PF01380">
    <property type="entry name" value="SIS"/>
    <property type="match status" value="2"/>
</dbReference>
<dbReference type="Gene3D" id="3.40.50.10490">
    <property type="entry name" value="Glucose-6-phosphate isomerase like protein, domain 1"/>
    <property type="match status" value="2"/>
</dbReference>
<evidence type="ECO:0000256" key="1">
    <source>
        <dbReference type="ARBA" id="ARBA00001031"/>
    </source>
</evidence>
<evidence type="ECO:0000256" key="2">
    <source>
        <dbReference type="ARBA" id="ARBA00012916"/>
    </source>
</evidence>
<feature type="domain" description="SIS" evidence="5">
    <location>
        <begin position="184"/>
        <end position="317"/>
    </location>
</feature>